<evidence type="ECO:0000256" key="1">
    <source>
        <dbReference type="SAM" id="MobiDB-lite"/>
    </source>
</evidence>
<protein>
    <submittedName>
        <fullName evidence="2">Uncharacterized protein</fullName>
    </submittedName>
</protein>
<feature type="compositionally biased region" description="Polar residues" evidence="1">
    <location>
        <begin position="1"/>
        <end position="30"/>
    </location>
</feature>
<feature type="region of interest" description="Disordered" evidence="1">
    <location>
        <begin position="1"/>
        <end position="33"/>
    </location>
</feature>
<reference evidence="2 3" key="1">
    <citation type="submission" date="2019-05" db="EMBL/GenBank/DDBJ databases">
        <title>Emergence of the Ug99 lineage of the wheat stem rust pathogen through somatic hybridization.</title>
        <authorList>
            <person name="Li F."/>
            <person name="Upadhyaya N.M."/>
            <person name="Sperschneider J."/>
            <person name="Matny O."/>
            <person name="Nguyen-Phuc H."/>
            <person name="Mago R."/>
            <person name="Raley C."/>
            <person name="Miller M.E."/>
            <person name="Silverstein K.A.T."/>
            <person name="Henningsen E."/>
            <person name="Hirsch C.D."/>
            <person name="Visser B."/>
            <person name="Pretorius Z.A."/>
            <person name="Steffenson B.J."/>
            <person name="Schwessinger B."/>
            <person name="Dodds P.N."/>
            <person name="Figueroa M."/>
        </authorList>
    </citation>
    <scope>NUCLEOTIDE SEQUENCE [LARGE SCALE GENOMIC DNA]</scope>
    <source>
        <strain evidence="2 3">Ug99</strain>
    </source>
</reference>
<dbReference type="EMBL" id="VDEP01000138">
    <property type="protein sequence ID" value="KAA1129100.1"/>
    <property type="molecule type" value="Genomic_DNA"/>
</dbReference>
<dbReference type="AlphaFoldDB" id="A0A5B0RT96"/>
<dbReference type="Proteomes" id="UP000325313">
    <property type="component" value="Unassembled WGS sequence"/>
</dbReference>
<evidence type="ECO:0000313" key="2">
    <source>
        <dbReference type="EMBL" id="KAA1129100.1"/>
    </source>
</evidence>
<name>A0A5B0RT96_PUCGR</name>
<gene>
    <name evidence="2" type="ORF">PGTUg99_029291</name>
</gene>
<proteinExistence type="predicted"/>
<evidence type="ECO:0000313" key="3">
    <source>
        <dbReference type="Proteomes" id="UP000325313"/>
    </source>
</evidence>
<sequence length="149" mass="17054">MSLHLSTTVSVSAPQHLSTTSQRSVSNPINSRPPATRFRLLSLSSLHPFDNHHSPSRLNLPVLKTARTYPHQILTHLNHLSFPSTSPFDSASFLLFFFFFSQLSHSSLTHTDDDFKSYHPQRNPQSFFSLRRYLLNCSLGFCQFGEKIY</sequence>
<organism evidence="2 3">
    <name type="scientific">Puccinia graminis f. sp. tritici</name>
    <dbReference type="NCBI Taxonomy" id="56615"/>
    <lineage>
        <taxon>Eukaryota</taxon>
        <taxon>Fungi</taxon>
        <taxon>Dikarya</taxon>
        <taxon>Basidiomycota</taxon>
        <taxon>Pucciniomycotina</taxon>
        <taxon>Pucciniomycetes</taxon>
        <taxon>Pucciniales</taxon>
        <taxon>Pucciniaceae</taxon>
        <taxon>Puccinia</taxon>
    </lineage>
</organism>
<accession>A0A5B0RT96</accession>
<comment type="caution">
    <text evidence="2">The sequence shown here is derived from an EMBL/GenBank/DDBJ whole genome shotgun (WGS) entry which is preliminary data.</text>
</comment>